<dbReference type="PANTHER" id="PTHR30543:SF21">
    <property type="entry name" value="NAD(P)H-DEPENDENT FMN REDUCTASE LOT6"/>
    <property type="match status" value="1"/>
</dbReference>
<name>A0A7X3FQX7_9HYPH</name>
<dbReference type="InterPro" id="IPR050712">
    <property type="entry name" value="NAD(P)H-dep_reductase"/>
</dbReference>
<dbReference type="Proteomes" id="UP000438106">
    <property type="component" value="Unassembled WGS sequence"/>
</dbReference>
<dbReference type="GO" id="GO:0016491">
    <property type="term" value="F:oxidoreductase activity"/>
    <property type="evidence" value="ECO:0007669"/>
    <property type="project" value="InterPro"/>
</dbReference>
<evidence type="ECO:0000313" key="2">
    <source>
        <dbReference type="EMBL" id="MVS99153.1"/>
    </source>
</evidence>
<reference evidence="2 3" key="1">
    <citation type="submission" date="2019-12" db="EMBL/GenBank/DDBJ databases">
        <title>Devosia maris sp. nov., isolated from the deep seawater.</title>
        <authorList>
            <person name="Liu Y."/>
        </authorList>
    </citation>
    <scope>NUCLEOTIDE SEQUENCE [LARGE SCALE GENOMIC DNA]</scope>
    <source>
        <strain evidence="2 3">L53-10-65</strain>
    </source>
</reference>
<dbReference type="GO" id="GO:0010181">
    <property type="term" value="F:FMN binding"/>
    <property type="evidence" value="ECO:0007669"/>
    <property type="project" value="TreeGrafter"/>
</dbReference>
<protein>
    <submittedName>
        <fullName evidence="2">NADPH-dependent FMN reductase</fullName>
    </submittedName>
</protein>
<gene>
    <name evidence="2" type="ORF">GO014_08990</name>
</gene>
<accession>A0A7X3FQX7</accession>
<comment type="caution">
    <text evidence="2">The sequence shown here is derived from an EMBL/GenBank/DDBJ whole genome shotgun (WGS) entry which is preliminary data.</text>
</comment>
<organism evidence="2 3">
    <name type="scientific">Devosia marina</name>
    <dbReference type="NCBI Taxonomy" id="2683198"/>
    <lineage>
        <taxon>Bacteria</taxon>
        <taxon>Pseudomonadati</taxon>
        <taxon>Pseudomonadota</taxon>
        <taxon>Alphaproteobacteria</taxon>
        <taxon>Hyphomicrobiales</taxon>
        <taxon>Devosiaceae</taxon>
        <taxon>Devosia</taxon>
    </lineage>
</organism>
<dbReference type="AlphaFoldDB" id="A0A7X3FQX7"/>
<keyword evidence="3" id="KW-1185">Reference proteome</keyword>
<dbReference type="Pfam" id="PF03358">
    <property type="entry name" value="FMN_red"/>
    <property type="match status" value="1"/>
</dbReference>
<dbReference type="EMBL" id="WQRF01000002">
    <property type="protein sequence ID" value="MVS99153.1"/>
    <property type="molecule type" value="Genomic_DNA"/>
</dbReference>
<dbReference type="SUPFAM" id="SSF52218">
    <property type="entry name" value="Flavoproteins"/>
    <property type="match status" value="1"/>
</dbReference>
<dbReference type="InterPro" id="IPR029039">
    <property type="entry name" value="Flavoprotein-like_sf"/>
</dbReference>
<dbReference type="PANTHER" id="PTHR30543">
    <property type="entry name" value="CHROMATE REDUCTASE"/>
    <property type="match status" value="1"/>
</dbReference>
<evidence type="ECO:0000259" key="1">
    <source>
        <dbReference type="Pfam" id="PF03358"/>
    </source>
</evidence>
<dbReference type="InterPro" id="IPR005025">
    <property type="entry name" value="FMN_Rdtase-like_dom"/>
</dbReference>
<feature type="domain" description="NADPH-dependent FMN reductase-like" evidence="1">
    <location>
        <begin position="30"/>
        <end position="169"/>
    </location>
</feature>
<proteinExistence type="predicted"/>
<evidence type="ECO:0000313" key="3">
    <source>
        <dbReference type="Proteomes" id="UP000438106"/>
    </source>
</evidence>
<sequence>MPPPIHLHQRTGHVTFDILDYSGGNMKTALTLSGSIRKGSYNRILQQHMGRKLTQAGVAVTEISLKDFDMPIFNEDLEPDHVPETAVKLAEMWRSHDIVFIATPEYNGGVPPLLVNTVTWLSRQKPSVFRHAVFGIGGVSSGKYGTIWSLSHLRDSLTKVGTLIVPTLLGIGPAEAAFDENGDPLEPAINRKVDQMVTELTHFSRG</sequence>
<dbReference type="GO" id="GO:0005829">
    <property type="term" value="C:cytosol"/>
    <property type="evidence" value="ECO:0007669"/>
    <property type="project" value="TreeGrafter"/>
</dbReference>
<dbReference type="Gene3D" id="3.40.50.360">
    <property type="match status" value="1"/>
</dbReference>